<name>A0ABS7SC74_9MICO</name>
<organism evidence="2 3">
    <name type="scientific">Occultella gossypii</name>
    <dbReference type="NCBI Taxonomy" id="2800820"/>
    <lineage>
        <taxon>Bacteria</taxon>
        <taxon>Bacillati</taxon>
        <taxon>Actinomycetota</taxon>
        <taxon>Actinomycetes</taxon>
        <taxon>Micrococcales</taxon>
        <taxon>Ruaniaceae</taxon>
        <taxon>Occultella</taxon>
    </lineage>
</organism>
<feature type="transmembrane region" description="Helical" evidence="1">
    <location>
        <begin position="63"/>
        <end position="85"/>
    </location>
</feature>
<evidence type="ECO:0000313" key="2">
    <source>
        <dbReference type="EMBL" id="MBZ2197957.1"/>
    </source>
</evidence>
<keyword evidence="3" id="KW-1185">Reference proteome</keyword>
<accession>A0ABS7SC74</accession>
<dbReference type="EMBL" id="JAGSHT010000016">
    <property type="protein sequence ID" value="MBZ2197957.1"/>
    <property type="molecule type" value="Genomic_DNA"/>
</dbReference>
<sequence length="151" mass="16212">MTYPVTDGRRRRLRAAAVLQIVQGALMECSVLVALVVVSALGLDLSRSGEYFSFIVPYLQDNLELMMVMSGIFGVLRIVGAVALWRNRMWGLGLSLIMCVVTIALMIFLLPAGIVDGLLSGTALVLILQAWLGNDPVVPDVTEPAGVRSGP</sequence>
<keyword evidence="1" id="KW-1133">Transmembrane helix</keyword>
<feature type="transmembrane region" description="Helical" evidence="1">
    <location>
        <begin position="21"/>
        <end position="43"/>
    </location>
</feature>
<comment type="caution">
    <text evidence="2">The sequence shown here is derived from an EMBL/GenBank/DDBJ whole genome shotgun (WGS) entry which is preliminary data.</text>
</comment>
<dbReference type="RefSeq" id="WP_223408277.1">
    <property type="nucleotide sequence ID" value="NZ_JAGSHT010000016.1"/>
</dbReference>
<evidence type="ECO:0000256" key="1">
    <source>
        <dbReference type="SAM" id="Phobius"/>
    </source>
</evidence>
<reference evidence="2 3" key="1">
    <citation type="submission" date="2021-04" db="EMBL/GenBank/DDBJ databases">
        <title>Ruania sp. nov., isolated from sandy soil of mangrove forest.</title>
        <authorList>
            <person name="Ge X."/>
            <person name="Huang R."/>
            <person name="Liu W."/>
        </authorList>
    </citation>
    <scope>NUCLEOTIDE SEQUENCE [LARGE SCALE GENOMIC DNA]</scope>
    <source>
        <strain evidence="2 3">N2-46</strain>
    </source>
</reference>
<feature type="transmembrane region" description="Helical" evidence="1">
    <location>
        <begin position="92"/>
        <end position="114"/>
    </location>
</feature>
<evidence type="ECO:0008006" key="4">
    <source>
        <dbReference type="Google" id="ProtNLM"/>
    </source>
</evidence>
<protein>
    <recommendedName>
        <fullName evidence="4">DUF2127 domain-containing protein</fullName>
    </recommendedName>
</protein>
<gene>
    <name evidence="2" type="ORF">KCQ71_17485</name>
</gene>
<dbReference type="Proteomes" id="UP000826651">
    <property type="component" value="Unassembled WGS sequence"/>
</dbReference>
<proteinExistence type="predicted"/>
<evidence type="ECO:0000313" key="3">
    <source>
        <dbReference type="Proteomes" id="UP000826651"/>
    </source>
</evidence>
<keyword evidence="1" id="KW-0812">Transmembrane</keyword>
<keyword evidence="1" id="KW-0472">Membrane</keyword>